<keyword evidence="3" id="KW-1185">Reference proteome</keyword>
<dbReference type="AlphaFoldDB" id="A0A245ZCV2"/>
<dbReference type="Proteomes" id="UP000197290">
    <property type="component" value="Unassembled WGS sequence"/>
</dbReference>
<feature type="compositionally biased region" description="Basic residues" evidence="1">
    <location>
        <begin position="208"/>
        <end position="217"/>
    </location>
</feature>
<evidence type="ECO:0000256" key="1">
    <source>
        <dbReference type="SAM" id="MobiDB-lite"/>
    </source>
</evidence>
<dbReference type="OrthoDB" id="7554161at2"/>
<name>A0A245ZCV2_9SPHN</name>
<evidence type="ECO:0000313" key="2">
    <source>
        <dbReference type="EMBL" id="OWK27531.1"/>
    </source>
</evidence>
<organism evidence="2 3">
    <name type="scientific">Sphingomonas dokdonensis</name>
    <dbReference type="NCBI Taxonomy" id="344880"/>
    <lineage>
        <taxon>Bacteria</taxon>
        <taxon>Pseudomonadati</taxon>
        <taxon>Pseudomonadota</taxon>
        <taxon>Alphaproteobacteria</taxon>
        <taxon>Sphingomonadales</taxon>
        <taxon>Sphingomonadaceae</taxon>
        <taxon>Sphingomonas</taxon>
    </lineage>
</organism>
<accession>A0A245ZCV2</accession>
<evidence type="ECO:0000313" key="3">
    <source>
        <dbReference type="Proteomes" id="UP000197290"/>
    </source>
</evidence>
<proteinExistence type="predicted"/>
<dbReference type="RefSeq" id="WP_143559689.1">
    <property type="nucleotide sequence ID" value="NZ_NBBI01000014.1"/>
</dbReference>
<dbReference type="EMBL" id="NBBI01000014">
    <property type="protein sequence ID" value="OWK27531.1"/>
    <property type="molecule type" value="Genomic_DNA"/>
</dbReference>
<comment type="caution">
    <text evidence="2">The sequence shown here is derived from an EMBL/GenBank/DDBJ whole genome shotgun (WGS) entry which is preliminary data.</text>
</comment>
<gene>
    <name evidence="2" type="ORF">SPDO_33000</name>
</gene>
<protein>
    <submittedName>
        <fullName evidence="2">Uncharacterized protein</fullName>
    </submittedName>
</protein>
<sequence length="231" mass="25525">MIDIRKAILAALKKELLLDLEDQLRAAALEASRAGAALPMNAKRRREAEGQIRFRLQEERYEEVVQQHGGHLLPDGVMWGTDLKVFQPFARFPGPETAIILGFASMSEPRKIPPKNQSRAAGVTLNVSLQASLFDGDDCPKATDIFVLFLTARDRRQAGMIEEIAIGVIGADYKDFIFYASLDDFIQGYESEPARPGGPDGTDGGAKVKLRPTRKRFMPPEQQPDTEVGEA</sequence>
<reference evidence="2 3" key="1">
    <citation type="submission" date="2017-03" db="EMBL/GenBank/DDBJ databases">
        <title>Genome sequence of Sphingomonas dokdonensis DSM 21029.</title>
        <authorList>
            <person name="Poehlein A."/>
            <person name="Wuebbeler J.H."/>
            <person name="Steinbuechel A."/>
            <person name="Daniel R."/>
        </authorList>
    </citation>
    <scope>NUCLEOTIDE SEQUENCE [LARGE SCALE GENOMIC DNA]</scope>
    <source>
        <strain evidence="2 3">DSM 21029</strain>
    </source>
</reference>
<feature type="region of interest" description="Disordered" evidence="1">
    <location>
        <begin position="190"/>
        <end position="231"/>
    </location>
</feature>